<dbReference type="Proteomes" id="UP000251088">
    <property type="component" value="Unassembled WGS sequence"/>
</dbReference>
<evidence type="ECO:0000313" key="3">
    <source>
        <dbReference type="Proteomes" id="UP000251088"/>
    </source>
</evidence>
<organism evidence="1 3">
    <name type="scientific">Klebsiella pneumoniae</name>
    <dbReference type="NCBI Taxonomy" id="573"/>
    <lineage>
        <taxon>Bacteria</taxon>
        <taxon>Pseudomonadati</taxon>
        <taxon>Pseudomonadota</taxon>
        <taxon>Gammaproteobacteria</taxon>
        <taxon>Enterobacterales</taxon>
        <taxon>Enterobacteriaceae</taxon>
        <taxon>Klebsiella/Raoultella group</taxon>
        <taxon>Klebsiella</taxon>
        <taxon>Klebsiella pneumoniae complex</taxon>
    </lineage>
</organism>
<sequence>MMLDFLGNGDERYHAAHDGILAAIEQTIACGPKTPDMKGSASTQQVGEAICKAILA</sequence>
<proteinExistence type="predicted"/>
<dbReference type="GO" id="GO:0046553">
    <property type="term" value="F:D-malate dehydrogenase (decarboxylating) (NAD+) activity"/>
    <property type="evidence" value="ECO:0007669"/>
    <property type="project" value="UniProtKB-EC"/>
</dbReference>
<dbReference type="EMBL" id="UGKQ01000007">
    <property type="protein sequence ID" value="STS81633.1"/>
    <property type="molecule type" value="Genomic_DNA"/>
</dbReference>
<dbReference type="EC" id="1.1.1.83" evidence="1"/>
<name>A0A2X3F7G4_KLEPN</name>
<dbReference type="Gene3D" id="3.40.718.10">
    <property type="entry name" value="Isopropylmalate Dehydrogenase"/>
    <property type="match status" value="1"/>
</dbReference>
<accession>A0A2X3F7G4</accession>
<dbReference type="Proteomes" id="UP000254938">
    <property type="component" value="Unassembled WGS sequence"/>
</dbReference>
<protein>
    <submittedName>
        <fullName evidence="1">Tartrate dehydrogenase</fullName>
        <ecNumber evidence="1">1.1.1.83</ecNumber>
    </submittedName>
</protein>
<evidence type="ECO:0000313" key="2">
    <source>
        <dbReference type="EMBL" id="STS81633.1"/>
    </source>
</evidence>
<dbReference type="EMBL" id="UAWN01000017">
    <property type="protein sequence ID" value="SQC41965.1"/>
    <property type="molecule type" value="Genomic_DNA"/>
</dbReference>
<evidence type="ECO:0000313" key="4">
    <source>
        <dbReference type="Proteomes" id="UP000254938"/>
    </source>
</evidence>
<reference evidence="3 4" key="1">
    <citation type="submission" date="2018-06" db="EMBL/GenBank/DDBJ databases">
        <authorList>
            <consortium name="Pathogen Informatics"/>
            <person name="Doyle S."/>
        </authorList>
    </citation>
    <scope>NUCLEOTIDE SEQUENCE [LARGE SCALE GENOMIC DNA]</scope>
    <source>
        <strain evidence="1 3">NCTC9128</strain>
        <strain evidence="2 4">NCTC9140</strain>
    </source>
</reference>
<keyword evidence="1" id="KW-0560">Oxidoreductase</keyword>
<gene>
    <name evidence="1" type="primary">dmlA_2</name>
    <name evidence="2" type="synonym">dmlA_1</name>
    <name evidence="1" type="ORF">NCTC9128_07391</name>
    <name evidence="2" type="ORF">NCTC9140_03373</name>
</gene>
<dbReference type="AlphaFoldDB" id="A0A2X3F7G4"/>
<evidence type="ECO:0000313" key="1">
    <source>
        <dbReference type="EMBL" id="SQC41965.1"/>
    </source>
</evidence>
<dbReference type="SUPFAM" id="SSF53659">
    <property type="entry name" value="Isocitrate/Isopropylmalate dehydrogenase-like"/>
    <property type="match status" value="1"/>
</dbReference>